<accession>A0A024WMI6</accession>
<evidence type="ECO:0000256" key="1">
    <source>
        <dbReference type="SAM" id="Phobius"/>
    </source>
</evidence>
<gene>
    <name evidence="2" type="ORF">PFMALIP_04066</name>
</gene>
<dbReference type="EMBL" id="KI925595">
    <property type="protein sequence ID" value="ETW47880.1"/>
    <property type="molecule type" value="Genomic_DNA"/>
</dbReference>
<protein>
    <submittedName>
        <fullName evidence="2">Uncharacterized protein</fullName>
    </submittedName>
</protein>
<dbReference type="AlphaFoldDB" id="A0A024WMI6"/>
<keyword evidence="1" id="KW-1133">Transmembrane helix</keyword>
<reference evidence="2 3" key="1">
    <citation type="submission" date="2013-02" db="EMBL/GenBank/DDBJ databases">
        <title>The Genome Annotation of Plasmodium falciparum MaliPS096_E11.</title>
        <authorList>
            <consortium name="The Broad Institute Genome Sequencing Platform"/>
            <consortium name="The Broad Institute Genome Sequencing Center for Infectious Disease"/>
            <person name="Neafsey D."/>
            <person name="Hoffman S."/>
            <person name="Volkman S."/>
            <person name="Rosenthal P."/>
            <person name="Walker B."/>
            <person name="Young S.K."/>
            <person name="Zeng Q."/>
            <person name="Gargeya S."/>
            <person name="Fitzgerald M."/>
            <person name="Haas B."/>
            <person name="Abouelleil A."/>
            <person name="Allen A.W."/>
            <person name="Alvarado L."/>
            <person name="Arachchi H.M."/>
            <person name="Berlin A.M."/>
            <person name="Chapman S.B."/>
            <person name="Gainer-Dewar J."/>
            <person name="Goldberg J."/>
            <person name="Griggs A."/>
            <person name="Gujja S."/>
            <person name="Hansen M."/>
            <person name="Howarth C."/>
            <person name="Imamovic A."/>
            <person name="Ireland A."/>
            <person name="Larimer J."/>
            <person name="McCowan C."/>
            <person name="Murphy C."/>
            <person name="Pearson M."/>
            <person name="Poon T.W."/>
            <person name="Priest M."/>
            <person name="Roberts A."/>
            <person name="Saif S."/>
            <person name="Shea T."/>
            <person name="Sisk P."/>
            <person name="Sykes S."/>
            <person name="Wortman J."/>
            <person name="Nusbaum C."/>
            <person name="Birren B."/>
        </authorList>
    </citation>
    <scope>NUCLEOTIDE SEQUENCE [LARGE SCALE GENOMIC DNA]</scope>
    <source>
        <strain evidence="2 3">MaliPS096_E11</strain>
    </source>
</reference>
<keyword evidence="1" id="KW-0472">Membrane</keyword>
<organism evidence="2 3">
    <name type="scientific">Plasmodium falciparum MaliPS096_E11</name>
    <dbReference type="NCBI Taxonomy" id="1036727"/>
    <lineage>
        <taxon>Eukaryota</taxon>
        <taxon>Sar</taxon>
        <taxon>Alveolata</taxon>
        <taxon>Apicomplexa</taxon>
        <taxon>Aconoidasida</taxon>
        <taxon>Haemosporida</taxon>
        <taxon>Plasmodiidae</taxon>
        <taxon>Plasmodium</taxon>
        <taxon>Plasmodium (Laverania)</taxon>
    </lineage>
</organism>
<name>A0A024WMI6_PLAFA</name>
<proteinExistence type="predicted"/>
<dbReference type="Proteomes" id="UP000030699">
    <property type="component" value="Unassembled WGS sequence"/>
</dbReference>
<keyword evidence="1" id="KW-0812">Transmembrane</keyword>
<sequence>MLNSKYIFFLTKNFISPLKKKGKKIKRIILCALIFKLCITLCRNLVILFFNMIHLNFSPNVQFIISICTKIISL</sequence>
<evidence type="ECO:0000313" key="3">
    <source>
        <dbReference type="Proteomes" id="UP000030699"/>
    </source>
</evidence>
<evidence type="ECO:0000313" key="2">
    <source>
        <dbReference type="EMBL" id="ETW47880.1"/>
    </source>
</evidence>
<reference evidence="2 3" key="2">
    <citation type="submission" date="2013-02" db="EMBL/GenBank/DDBJ databases">
        <title>The Genome Sequence of Plasmodium falciparum MaliPS096_E11.</title>
        <authorList>
            <consortium name="The Broad Institute Genome Sequencing Platform"/>
            <consortium name="The Broad Institute Genome Sequencing Center for Infectious Disease"/>
            <person name="Neafsey D."/>
            <person name="Cheeseman I."/>
            <person name="Volkman S."/>
            <person name="Adams J."/>
            <person name="Walker B."/>
            <person name="Young S.K."/>
            <person name="Zeng Q."/>
            <person name="Gargeya S."/>
            <person name="Fitzgerald M."/>
            <person name="Haas B."/>
            <person name="Abouelleil A."/>
            <person name="Alvarado L."/>
            <person name="Arachchi H.M."/>
            <person name="Berlin A.M."/>
            <person name="Chapman S.B."/>
            <person name="Dewar J."/>
            <person name="Goldberg J."/>
            <person name="Griggs A."/>
            <person name="Gujja S."/>
            <person name="Hansen M."/>
            <person name="Howarth C."/>
            <person name="Imamovic A."/>
            <person name="Larimer J."/>
            <person name="McCowan C."/>
            <person name="Murphy C."/>
            <person name="Neiman D."/>
            <person name="Pearson M."/>
            <person name="Priest M."/>
            <person name="Roberts A."/>
            <person name="Saif S."/>
            <person name="Shea T."/>
            <person name="Sisk P."/>
            <person name="Sykes S."/>
            <person name="Wortman J."/>
            <person name="Nusbaum C."/>
            <person name="Birren B."/>
        </authorList>
    </citation>
    <scope>NUCLEOTIDE SEQUENCE [LARGE SCALE GENOMIC DNA]</scope>
    <source>
        <strain evidence="2 3">MaliPS096_E11</strain>
    </source>
</reference>
<feature type="transmembrane region" description="Helical" evidence="1">
    <location>
        <begin position="28"/>
        <end position="50"/>
    </location>
</feature>